<keyword evidence="4" id="KW-1185">Reference proteome</keyword>
<feature type="region of interest" description="Disordered" evidence="1">
    <location>
        <begin position="1"/>
        <end position="54"/>
    </location>
</feature>
<evidence type="ECO:0000256" key="1">
    <source>
        <dbReference type="SAM" id="MobiDB-lite"/>
    </source>
</evidence>
<evidence type="ECO:0000313" key="4">
    <source>
        <dbReference type="Proteomes" id="UP000821853"/>
    </source>
</evidence>
<feature type="compositionally biased region" description="Acidic residues" evidence="1">
    <location>
        <begin position="20"/>
        <end position="47"/>
    </location>
</feature>
<evidence type="ECO:0000256" key="2">
    <source>
        <dbReference type="SAM" id="Phobius"/>
    </source>
</evidence>
<sequence>MSTPAGKRYRRYLEPGEARDEPDEGSIGEQNASEDSDTDDYDSEGVSDSEHADDFFDCTDSADDSTPFDCGDEDIKHFFEKCAHEVLPNSAINKAQAILLVLTYVVFAGLTWTQVDGLLKLINTLCGAEVVPRSKFLFRKMWQRHKDSLSAHFFCETCFSYLGARDRKDRAHCFSCASCGDCDRKSVSSLLTKGCFFLVFDIGKQIYDIVFASAVLLYEGLRRGASVLHE</sequence>
<dbReference type="OMA" id="CASCGDC"/>
<protein>
    <submittedName>
        <fullName evidence="3">Uncharacterized protein</fullName>
    </submittedName>
</protein>
<comment type="caution">
    <text evidence="3">The sequence shown here is derived from an EMBL/GenBank/DDBJ whole genome shotgun (WGS) entry which is preliminary data.</text>
</comment>
<keyword evidence="2" id="KW-1133">Transmembrane helix</keyword>
<dbReference type="OrthoDB" id="8194903at2759"/>
<dbReference type="VEuPathDB" id="VectorBase:HLOH_052504"/>
<dbReference type="EMBL" id="JABSTR010002702">
    <property type="protein sequence ID" value="KAH9384556.1"/>
    <property type="molecule type" value="Genomic_DNA"/>
</dbReference>
<gene>
    <name evidence="3" type="ORF">HPB48_026564</name>
</gene>
<name>A0A9J6HB26_HAELO</name>
<feature type="transmembrane region" description="Helical" evidence="2">
    <location>
        <begin position="97"/>
        <end position="115"/>
    </location>
</feature>
<organism evidence="3 4">
    <name type="scientific">Haemaphysalis longicornis</name>
    <name type="common">Bush tick</name>
    <dbReference type="NCBI Taxonomy" id="44386"/>
    <lineage>
        <taxon>Eukaryota</taxon>
        <taxon>Metazoa</taxon>
        <taxon>Ecdysozoa</taxon>
        <taxon>Arthropoda</taxon>
        <taxon>Chelicerata</taxon>
        <taxon>Arachnida</taxon>
        <taxon>Acari</taxon>
        <taxon>Parasitiformes</taxon>
        <taxon>Ixodida</taxon>
        <taxon>Ixodoidea</taxon>
        <taxon>Ixodidae</taxon>
        <taxon>Haemaphysalinae</taxon>
        <taxon>Haemaphysalis</taxon>
    </lineage>
</organism>
<dbReference type="Proteomes" id="UP000821853">
    <property type="component" value="Unassembled WGS sequence"/>
</dbReference>
<keyword evidence="2" id="KW-0472">Membrane</keyword>
<accession>A0A9J6HB26</accession>
<dbReference type="AlphaFoldDB" id="A0A9J6HB26"/>
<reference evidence="3 4" key="1">
    <citation type="journal article" date="2020" name="Cell">
        <title>Large-Scale Comparative Analyses of Tick Genomes Elucidate Their Genetic Diversity and Vector Capacities.</title>
        <authorList>
            <consortium name="Tick Genome and Microbiome Consortium (TIGMIC)"/>
            <person name="Jia N."/>
            <person name="Wang J."/>
            <person name="Shi W."/>
            <person name="Du L."/>
            <person name="Sun Y."/>
            <person name="Zhan W."/>
            <person name="Jiang J.F."/>
            <person name="Wang Q."/>
            <person name="Zhang B."/>
            <person name="Ji P."/>
            <person name="Bell-Sakyi L."/>
            <person name="Cui X.M."/>
            <person name="Yuan T.T."/>
            <person name="Jiang B.G."/>
            <person name="Yang W.F."/>
            <person name="Lam T.T."/>
            <person name="Chang Q.C."/>
            <person name="Ding S.J."/>
            <person name="Wang X.J."/>
            <person name="Zhu J.G."/>
            <person name="Ruan X.D."/>
            <person name="Zhao L."/>
            <person name="Wei J.T."/>
            <person name="Ye R.Z."/>
            <person name="Que T.C."/>
            <person name="Du C.H."/>
            <person name="Zhou Y.H."/>
            <person name="Cheng J.X."/>
            <person name="Dai P.F."/>
            <person name="Guo W.B."/>
            <person name="Han X.H."/>
            <person name="Huang E.J."/>
            <person name="Li L.F."/>
            <person name="Wei W."/>
            <person name="Gao Y.C."/>
            <person name="Liu J.Z."/>
            <person name="Shao H.Z."/>
            <person name="Wang X."/>
            <person name="Wang C.C."/>
            <person name="Yang T.C."/>
            <person name="Huo Q.B."/>
            <person name="Li W."/>
            <person name="Chen H.Y."/>
            <person name="Chen S.E."/>
            <person name="Zhou L.G."/>
            <person name="Ni X.B."/>
            <person name="Tian J.H."/>
            <person name="Sheng Y."/>
            <person name="Liu T."/>
            <person name="Pan Y.S."/>
            <person name="Xia L.Y."/>
            <person name="Li J."/>
            <person name="Zhao F."/>
            <person name="Cao W.C."/>
        </authorList>
    </citation>
    <scope>NUCLEOTIDE SEQUENCE [LARGE SCALE GENOMIC DNA]</scope>
    <source>
        <strain evidence="3">HaeL-2018</strain>
    </source>
</reference>
<evidence type="ECO:0000313" key="3">
    <source>
        <dbReference type="EMBL" id="KAH9384556.1"/>
    </source>
</evidence>
<keyword evidence="2" id="KW-0812">Transmembrane</keyword>
<proteinExistence type="predicted"/>